<dbReference type="PANTHER" id="PTHR43029">
    <property type="entry name" value="AMMONIUM TRANSPORTER MEP2"/>
    <property type="match status" value="1"/>
</dbReference>
<evidence type="ECO:0000256" key="8">
    <source>
        <dbReference type="ARBA" id="ARBA00050025"/>
    </source>
</evidence>
<evidence type="ECO:0000256" key="2">
    <source>
        <dbReference type="ARBA" id="ARBA00005887"/>
    </source>
</evidence>
<evidence type="ECO:0000256" key="1">
    <source>
        <dbReference type="ARBA" id="ARBA00004141"/>
    </source>
</evidence>
<dbReference type="InterPro" id="IPR001905">
    <property type="entry name" value="Ammonium_transpt"/>
</dbReference>
<dbReference type="PANTHER" id="PTHR43029:SF10">
    <property type="entry name" value="AMMONIUM TRANSPORTER MEP2"/>
    <property type="match status" value="1"/>
</dbReference>
<dbReference type="RefSeq" id="WP_089939268.1">
    <property type="nucleotide sequence ID" value="NZ_CAKOEX010000008.1"/>
</dbReference>
<dbReference type="OrthoDB" id="9814202at2"/>
<dbReference type="PROSITE" id="PS01219">
    <property type="entry name" value="AMMONIUM_TRANSP"/>
    <property type="match status" value="1"/>
</dbReference>
<name>A0A2U1D6L8_9LACO</name>
<dbReference type="AlphaFoldDB" id="A0A2U1D6L8"/>
<evidence type="ECO:0000256" key="9">
    <source>
        <dbReference type="RuleBase" id="RU362002"/>
    </source>
</evidence>
<evidence type="ECO:0000259" key="10">
    <source>
        <dbReference type="Pfam" id="PF00909"/>
    </source>
</evidence>
<keyword evidence="5 9" id="KW-1133">Transmembrane helix</keyword>
<reference evidence="11 12" key="1">
    <citation type="submission" date="2018-04" db="EMBL/GenBank/DDBJ databases">
        <title>Genomic Encyclopedia of Type Strains, Phase IV (KMG-IV): sequencing the most valuable type-strain genomes for metagenomic binning, comparative biology and taxonomic classification.</title>
        <authorList>
            <person name="Goeker M."/>
        </authorList>
    </citation>
    <scope>NUCLEOTIDE SEQUENCE [LARGE SCALE GENOMIC DNA]</scope>
    <source>
        <strain evidence="11 12">DSM 28795</strain>
    </source>
</reference>
<feature type="transmembrane region" description="Helical" evidence="9">
    <location>
        <begin position="157"/>
        <end position="179"/>
    </location>
</feature>
<evidence type="ECO:0000313" key="12">
    <source>
        <dbReference type="Proteomes" id="UP000245433"/>
    </source>
</evidence>
<dbReference type="NCBIfam" id="TIGR00836">
    <property type="entry name" value="amt"/>
    <property type="match status" value="1"/>
</dbReference>
<keyword evidence="12" id="KW-1185">Reference proteome</keyword>
<keyword evidence="6 9" id="KW-0472">Membrane</keyword>
<dbReference type="InterPro" id="IPR018047">
    <property type="entry name" value="Ammonium_transpt_CS"/>
</dbReference>
<dbReference type="EMBL" id="QEKT01000008">
    <property type="protein sequence ID" value="PVY83182.1"/>
    <property type="molecule type" value="Genomic_DNA"/>
</dbReference>
<proteinExistence type="inferred from homology"/>
<feature type="transmembrane region" description="Helical" evidence="9">
    <location>
        <begin position="96"/>
        <end position="118"/>
    </location>
</feature>
<evidence type="ECO:0000256" key="4">
    <source>
        <dbReference type="ARBA" id="ARBA00022692"/>
    </source>
</evidence>
<keyword evidence="4 9" id="KW-0812">Transmembrane</keyword>
<organism evidence="11 12">
    <name type="scientific">Convivina intestini</name>
    <dbReference type="NCBI Taxonomy" id="1505726"/>
    <lineage>
        <taxon>Bacteria</taxon>
        <taxon>Bacillati</taxon>
        <taxon>Bacillota</taxon>
        <taxon>Bacilli</taxon>
        <taxon>Lactobacillales</taxon>
        <taxon>Lactobacillaceae</taxon>
        <taxon>Convivina</taxon>
    </lineage>
</organism>
<comment type="subcellular location">
    <subcellularLocation>
        <location evidence="9">Cell membrane</location>
        <topology evidence="9">Multi-pass membrane protein</topology>
    </subcellularLocation>
    <subcellularLocation>
        <location evidence="1">Membrane</location>
        <topology evidence="1">Multi-pass membrane protein</topology>
    </subcellularLocation>
</comment>
<dbReference type="Gene3D" id="1.10.3430.10">
    <property type="entry name" value="Ammonium transporter AmtB like domains"/>
    <property type="match status" value="1"/>
</dbReference>
<evidence type="ECO:0000256" key="7">
    <source>
        <dbReference type="ARBA" id="ARBA00023177"/>
    </source>
</evidence>
<feature type="transmembrane region" description="Helical" evidence="9">
    <location>
        <begin position="276"/>
        <end position="296"/>
    </location>
</feature>
<dbReference type="Pfam" id="PF00909">
    <property type="entry name" value="Ammonium_transp"/>
    <property type="match status" value="1"/>
</dbReference>
<feature type="transmembrane region" description="Helical" evidence="9">
    <location>
        <begin position="6"/>
        <end position="28"/>
    </location>
</feature>
<dbReference type="Proteomes" id="UP000245433">
    <property type="component" value="Unassembled WGS sequence"/>
</dbReference>
<comment type="similarity">
    <text evidence="2 9">Belongs to the ammonia transporter channel (TC 1.A.11.2) family.</text>
</comment>
<keyword evidence="7 9" id="KW-0924">Ammonia transport</keyword>
<dbReference type="InterPro" id="IPR002229">
    <property type="entry name" value="RhesusRHD"/>
</dbReference>
<sequence length="396" mass="42206">MDSGSITWVLISALLVWIMSPGLALFYAGLGGPKNRLHTIGTSLILMGVASIIWFLLGYTLAFGGGNDWLGNLKFWGLNQISFSHSTRGLTIPDGLFAIFQGMFPIITVIIIIGSVIGRIRLRSLIVFISLWLLVVYSPLAHMVWDNGFLAKLGAIDFAGGTVVHISSGVTGLVLAYLIGPRRDQSYEKIYSPYIFVGGFLLWFGWFGFNAGSALAANDQAILALMNTWLASAAALLPGAWMSYRLRGHLLLADLVTAGLSGLVVITPAAGFVHPWAAIVMGAIAGVVGIYSITLIKRHFGYDDTLDAFGIHGIGGTLGAILTGVFADKSLGNAGGLVNGHWELLGQQLIAIVITLLLVVVGTVLLAGITRLLVGPLRVSEDDETIGLDLRLHLQK</sequence>
<feature type="transmembrane region" description="Helical" evidence="9">
    <location>
        <begin position="308"/>
        <end position="327"/>
    </location>
</feature>
<feature type="transmembrane region" description="Helical" evidence="9">
    <location>
        <begin position="347"/>
        <end position="369"/>
    </location>
</feature>
<comment type="caution">
    <text evidence="11">The sequence shown here is derived from an EMBL/GenBank/DDBJ whole genome shotgun (WGS) entry which is preliminary data.</text>
</comment>
<dbReference type="GO" id="GO:0005886">
    <property type="term" value="C:plasma membrane"/>
    <property type="evidence" value="ECO:0007669"/>
    <property type="project" value="UniProtKB-SubCell"/>
</dbReference>
<dbReference type="InterPro" id="IPR029020">
    <property type="entry name" value="Ammonium/urea_transptr"/>
</dbReference>
<feature type="transmembrane region" description="Helical" evidence="9">
    <location>
        <begin position="221"/>
        <end position="244"/>
    </location>
</feature>
<protein>
    <recommendedName>
        <fullName evidence="8 9">Ammonium transporter</fullName>
    </recommendedName>
</protein>
<feature type="transmembrane region" description="Helical" evidence="9">
    <location>
        <begin position="191"/>
        <end position="209"/>
    </location>
</feature>
<feature type="transmembrane region" description="Helical" evidence="9">
    <location>
        <begin position="125"/>
        <end position="145"/>
    </location>
</feature>
<accession>A0A2U1D6L8</accession>
<dbReference type="PRINTS" id="PR00342">
    <property type="entry name" value="RHESUSRHD"/>
</dbReference>
<evidence type="ECO:0000256" key="5">
    <source>
        <dbReference type="ARBA" id="ARBA00022989"/>
    </source>
</evidence>
<dbReference type="InterPro" id="IPR024041">
    <property type="entry name" value="NH4_transpt_AmtB-like_dom"/>
</dbReference>
<keyword evidence="3 9" id="KW-0813">Transport</keyword>
<evidence type="ECO:0000256" key="6">
    <source>
        <dbReference type="ARBA" id="ARBA00023136"/>
    </source>
</evidence>
<gene>
    <name evidence="11" type="ORF">C7384_10859</name>
</gene>
<feature type="domain" description="Ammonium transporter AmtB-like" evidence="10">
    <location>
        <begin position="8"/>
        <end position="393"/>
    </location>
</feature>
<evidence type="ECO:0000256" key="3">
    <source>
        <dbReference type="ARBA" id="ARBA00022448"/>
    </source>
</evidence>
<feature type="transmembrane region" description="Helical" evidence="9">
    <location>
        <begin position="251"/>
        <end position="270"/>
    </location>
</feature>
<dbReference type="SUPFAM" id="SSF111352">
    <property type="entry name" value="Ammonium transporter"/>
    <property type="match status" value="1"/>
</dbReference>
<dbReference type="GO" id="GO:0008519">
    <property type="term" value="F:ammonium channel activity"/>
    <property type="evidence" value="ECO:0007669"/>
    <property type="project" value="InterPro"/>
</dbReference>
<evidence type="ECO:0000313" key="11">
    <source>
        <dbReference type="EMBL" id="PVY83182.1"/>
    </source>
</evidence>
<feature type="transmembrane region" description="Helical" evidence="9">
    <location>
        <begin position="40"/>
        <end position="62"/>
    </location>
</feature>